<dbReference type="InterPro" id="IPR002153">
    <property type="entry name" value="TRPC_channel"/>
</dbReference>
<dbReference type="AlphaFoldDB" id="A0A3Q0KRX8"/>
<evidence type="ECO:0000256" key="6">
    <source>
        <dbReference type="ARBA" id="ARBA00023043"/>
    </source>
</evidence>
<dbReference type="STRING" id="6183.A0A3Q0KRX8"/>
<feature type="domain" description="Transient receptor ion channel" evidence="13">
    <location>
        <begin position="235"/>
        <end position="297"/>
    </location>
</feature>
<sequence length="1150" mass="132211">MMVENEGIVKKSPYKMNVPVNYDGAVVGLARRSTLFPFTTPLPGISTAAVQLEHLIGKNKKWTTAGWKLSCESGLVFRTHLQDKEYVYLNAAEFGELEVVRDLLDDIKLDVNCVDYMGRNALLLAMKNENLDLVELLVNRLDFYAVEDALLNAISQQKNHLVKLIVDHPQYIRMEKQCKSKVSGPSSGTNNRSKRSQFSSDISPLMLAAHINNHEIIQLLLDRGLKLEMPHDRACSCLECETIRAEDSLILEQQRLHTYQALSSSAYLALTTSDPVSTAFILRNELYQLASQEKQFKEEYSELAVKCMDFAISCVDLCRTSDELHCLLGGTINSKPHDRGNPLNTIKNAIQSHEKKFVAHPNCQHQMENLFYSLMFCIRDFEGLQRLQFVIIFLSLLPFLYIIYLFFPHFKMPLPQSLIYRDRSVTKYEVTEILRCPVTKFLGHMVSYITFLILITVATFRLDRTAVSDGEDNWEVRYTEILSYDFRTSHVVMTKIQIILLFWILGQLCMECKQVYHYGLRYFFRSYYNFMDWVSIALYLASYSLRIIVDFKVQASMRQYQDVLKVAQSILLNTTCSTSKFCSGTEETTHQNYVNYRNKILIPESAYWLRGCRLWWAPDDPEYISDCLFALGNVLSFSRISYLMPAWELLGPLQISLARMVSDIIRFMALFTVMVIAFVVGLTNLYWYFANIIVSVDAQGQLIRYASGIPSFKSTGATFHTLYWALFGQSSTNVTTIDENLASMYPGHEYLAVDSSPYIVNSLGSILYAIYNACMIIILLNMLIAMMSKSFDEIQGDRLEEWKFARASLWLVYIDQEGVLPVPLNLLPSREAISSLLSRFYNIIQWKKPQIYTKHHCDLQKNDNALIFSQTTPTKYHTVNSQLNQNIRKTHTTTTVSTLLDTNSIHSNEWTSDGSDIDGQNSSCRCDFNNIQVFKLHTDTIRADVMRRYLFKLQKQKEEELKSAEFSVMNIHRQQIQKMMDHEVKRKQELNQDKLSRKESKTQGDEEIDETPPKSATEIGDENRLRGLRSLLMPPSVRKKLEAVASVNHPGNESEKREAAEAAARFYLLQTTRKAYDTNKLSGESFKSRQSYSNQPKDETFTARTERPIKGVHLRELYGVEQEMHDMSEALSSYSLSEATISELNELETY</sequence>
<evidence type="ECO:0000256" key="4">
    <source>
        <dbReference type="ARBA" id="ARBA00022737"/>
    </source>
</evidence>
<feature type="transmembrane region" description="Helical" evidence="12">
    <location>
        <begin position="664"/>
        <end position="689"/>
    </location>
</feature>
<dbReference type="GO" id="GO:0005886">
    <property type="term" value="C:plasma membrane"/>
    <property type="evidence" value="ECO:0007669"/>
    <property type="project" value="TreeGrafter"/>
</dbReference>
<evidence type="ECO:0000313" key="14">
    <source>
        <dbReference type="Proteomes" id="UP000008854"/>
    </source>
</evidence>
<evidence type="ECO:0000256" key="11">
    <source>
        <dbReference type="SAM" id="MobiDB-lite"/>
    </source>
</evidence>
<feature type="repeat" description="ANK" evidence="10">
    <location>
        <begin position="200"/>
        <end position="232"/>
    </location>
</feature>
<dbReference type="InterPro" id="IPR036770">
    <property type="entry name" value="Ankyrin_rpt-contain_sf"/>
</dbReference>
<keyword evidence="3 12" id="KW-0812">Transmembrane</keyword>
<evidence type="ECO:0000313" key="15">
    <source>
        <dbReference type="WBParaSite" id="Smp_163160.1"/>
    </source>
</evidence>
<name>A0A3Q0KRX8_SCHMA</name>
<dbReference type="PRINTS" id="PR01097">
    <property type="entry name" value="TRNSRECEPTRP"/>
</dbReference>
<dbReference type="InParanoid" id="A0A3Q0KRX8"/>
<evidence type="ECO:0000256" key="3">
    <source>
        <dbReference type="ARBA" id="ARBA00022692"/>
    </source>
</evidence>
<feature type="compositionally biased region" description="Basic and acidic residues" evidence="11">
    <location>
        <begin position="987"/>
        <end position="1004"/>
    </location>
</feature>
<keyword evidence="2" id="KW-0813">Transport</keyword>
<feature type="transmembrane region" description="Helical" evidence="12">
    <location>
        <begin position="441"/>
        <end position="460"/>
    </location>
</feature>
<proteinExistence type="predicted"/>
<feature type="transmembrane region" description="Helical" evidence="12">
    <location>
        <begin position="766"/>
        <end position="785"/>
    </location>
</feature>
<dbReference type="GO" id="GO:0015279">
    <property type="term" value="F:store-operated calcium channel activity"/>
    <property type="evidence" value="ECO:0007669"/>
    <property type="project" value="TreeGrafter"/>
</dbReference>
<dbReference type="Pfam" id="PF08344">
    <property type="entry name" value="TRP_2"/>
    <property type="match status" value="1"/>
</dbReference>
<keyword evidence="14" id="KW-1185">Reference proteome</keyword>
<evidence type="ECO:0000256" key="7">
    <source>
        <dbReference type="ARBA" id="ARBA00023065"/>
    </source>
</evidence>
<dbReference type="Pfam" id="PF13637">
    <property type="entry name" value="Ank_4"/>
    <property type="match status" value="1"/>
</dbReference>
<comment type="subcellular location">
    <subcellularLocation>
        <location evidence="1">Membrane</location>
        <topology evidence="1">Multi-pass membrane protein</topology>
    </subcellularLocation>
</comment>
<dbReference type="GO" id="GO:0070679">
    <property type="term" value="F:inositol 1,4,5 trisphosphate binding"/>
    <property type="evidence" value="ECO:0007669"/>
    <property type="project" value="TreeGrafter"/>
</dbReference>
<dbReference type="GO" id="GO:0051480">
    <property type="term" value="P:regulation of cytosolic calcium ion concentration"/>
    <property type="evidence" value="ECO:0007669"/>
    <property type="project" value="TreeGrafter"/>
</dbReference>
<evidence type="ECO:0000256" key="9">
    <source>
        <dbReference type="ARBA" id="ARBA00023303"/>
    </source>
</evidence>
<reference evidence="15" key="2">
    <citation type="submission" date="2018-12" db="UniProtKB">
        <authorList>
            <consortium name="WormBaseParasite"/>
        </authorList>
    </citation>
    <scope>IDENTIFICATION</scope>
    <source>
        <strain evidence="15">Puerto Rican</strain>
    </source>
</reference>
<keyword evidence="5 12" id="KW-1133">Transmembrane helix</keyword>
<feature type="transmembrane region" description="Helical" evidence="12">
    <location>
        <begin position="530"/>
        <end position="549"/>
    </location>
</feature>
<feature type="transmembrane region" description="Helical" evidence="12">
    <location>
        <begin position="492"/>
        <end position="510"/>
    </location>
</feature>
<keyword evidence="8 12" id="KW-0472">Membrane</keyword>
<keyword evidence="9" id="KW-0407">Ion channel</keyword>
<dbReference type="InterPro" id="IPR002110">
    <property type="entry name" value="Ankyrin_rpt"/>
</dbReference>
<reference evidence="14" key="1">
    <citation type="journal article" date="2012" name="PLoS Negl. Trop. Dis.">
        <title>A systematically improved high quality genome and transcriptome of the human blood fluke Schistosoma mansoni.</title>
        <authorList>
            <person name="Protasio A.V."/>
            <person name="Tsai I.J."/>
            <person name="Babbage A."/>
            <person name="Nichol S."/>
            <person name="Hunt M."/>
            <person name="Aslett M.A."/>
            <person name="De Silva N."/>
            <person name="Velarde G.S."/>
            <person name="Anderson T.J."/>
            <person name="Clark R.C."/>
            <person name="Davidson C."/>
            <person name="Dillon G.P."/>
            <person name="Holroyd N.E."/>
            <person name="LoVerde P.T."/>
            <person name="Lloyd C."/>
            <person name="McQuillan J."/>
            <person name="Oliveira G."/>
            <person name="Otto T.D."/>
            <person name="Parker-Manuel S.J."/>
            <person name="Quail M.A."/>
            <person name="Wilson R.A."/>
            <person name="Zerlotini A."/>
            <person name="Dunne D.W."/>
            <person name="Berriman M."/>
        </authorList>
    </citation>
    <scope>NUCLEOTIDE SEQUENCE [LARGE SCALE GENOMIC DNA]</scope>
    <source>
        <strain evidence="14">Puerto Rican</strain>
    </source>
</reference>
<dbReference type="InterPro" id="IPR013555">
    <property type="entry name" value="TRP_dom"/>
</dbReference>
<dbReference type="PANTHER" id="PTHR10117:SF54">
    <property type="entry name" value="TRANSIENT RECEPTOR POTENTIAL-GAMMA PROTEIN"/>
    <property type="match status" value="1"/>
</dbReference>
<keyword evidence="6 10" id="KW-0040">ANK repeat</keyword>
<evidence type="ECO:0000256" key="8">
    <source>
        <dbReference type="ARBA" id="ARBA00023136"/>
    </source>
</evidence>
<dbReference type="PANTHER" id="PTHR10117">
    <property type="entry name" value="TRANSIENT RECEPTOR POTENTIAL CHANNEL"/>
    <property type="match status" value="1"/>
</dbReference>
<dbReference type="SMART" id="SM01420">
    <property type="entry name" value="TRP_2"/>
    <property type="match status" value="1"/>
</dbReference>
<evidence type="ECO:0000256" key="12">
    <source>
        <dbReference type="SAM" id="Phobius"/>
    </source>
</evidence>
<dbReference type="Pfam" id="PF00023">
    <property type="entry name" value="Ank"/>
    <property type="match status" value="1"/>
</dbReference>
<keyword evidence="4" id="KW-0677">Repeat</keyword>
<evidence type="ECO:0000256" key="2">
    <source>
        <dbReference type="ARBA" id="ARBA00022448"/>
    </source>
</evidence>
<evidence type="ECO:0000256" key="5">
    <source>
        <dbReference type="ARBA" id="ARBA00022989"/>
    </source>
</evidence>
<feature type="region of interest" description="Disordered" evidence="11">
    <location>
        <begin position="987"/>
        <end position="1026"/>
    </location>
</feature>
<feature type="region of interest" description="Disordered" evidence="11">
    <location>
        <begin position="177"/>
        <end position="197"/>
    </location>
</feature>
<dbReference type="GO" id="GO:0034703">
    <property type="term" value="C:cation channel complex"/>
    <property type="evidence" value="ECO:0007669"/>
    <property type="project" value="TreeGrafter"/>
</dbReference>
<dbReference type="InterPro" id="IPR005821">
    <property type="entry name" value="Ion_trans_dom"/>
</dbReference>
<dbReference type="Proteomes" id="UP000008854">
    <property type="component" value="Unassembled WGS sequence"/>
</dbReference>
<feature type="compositionally biased region" description="Polar residues" evidence="11">
    <location>
        <begin position="183"/>
        <end position="197"/>
    </location>
</feature>
<protein>
    <submittedName>
        <fullName evidence="15">Putative transient receptor potential channel</fullName>
    </submittedName>
</protein>
<dbReference type="Pfam" id="PF00520">
    <property type="entry name" value="Ion_trans"/>
    <property type="match status" value="1"/>
</dbReference>
<keyword evidence="7" id="KW-0406">Ion transport</keyword>
<feature type="region of interest" description="Disordered" evidence="11">
    <location>
        <begin position="1080"/>
        <end position="1106"/>
    </location>
</feature>
<dbReference type="SMART" id="SM00248">
    <property type="entry name" value="ANK"/>
    <property type="match status" value="3"/>
</dbReference>
<dbReference type="PROSITE" id="PS50297">
    <property type="entry name" value="ANK_REP_REGION"/>
    <property type="match status" value="1"/>
</dbReference>
<dbReference type="SUPFAM" id="SSF48403">
    <property type="entry name" value="Ankyrin repeat"/>
    <property type="match status" value="1"/>
</dbReference>
<feature type="compositionally biased region" description="Basic and acidic residues" evidence="11">
    <location>
        <begin position="1096"/>
        <end position="1106"/>
    </location>
</feature>
<dbReference type="PROSITE" id="PS50088">
    <property type="entry name" value="ANK_REPEAT"/>
    <property type="match status" value="1"/>
</dbReference>
<evidence type="ECO:0000256" key="1">
    <source>
        <dbReference type="ARBA" id="ARBA00004141"/>
    </source>
</evidence>
<organism evidence="14 15">
    <name type="scientific">Schistosoma mansoni</name>
    <name type="common">Blood fluke</name>
    <dbReference type="NCBI Taxonomy" id="6183"/>
    <lineage>
        <taxon>Eukaryota</taxon>
        <taxon>Metazoa</taxon>
        <taxon>Spiralia</taxon>
        <taxon>Lophotrochozoa</taxon>
        <taxon>Platyhelminthes</taxon>
        <taxon>Trematoda</taxon>
        <taxon>Digenea</taxon>
        <taxon>Strigeidida</taxon>
        <taxon>Schistosomatoidea</taxon>
        <taxon>Schistosomatidae</taxon>
        <taxon>Schistosoma</taxon>
    </lineage>
</organism>
<accession>A0A3Q0KRX8</accession>
<dbReference type="WBParaSite" id="Smp_163160.1">
    <property type="protein sequence ID" value="Smp_163160.1"/>
    <property type="gene ID" value="Smp_163160"/>
</dbReference>
<dbReference type="Gene3D" id="1.25.40.20">
    <property type="entry name" value="Ankyrin repeat-containing domain"/>
    <property type="match status" value="1"/>
</dbReference>
<evidence type="ECO:0000259" key="13">
    <source>
        <dbReference type="SMART" id="SM01420"/>
    </source>
</evidence>
<evidence type="ECO:0000256" key="10">
    <source>
        <dbReference type="PROSITE-ProRule" id="PRU00023"/>
    </source>
</evidence>
<feature type="transmembrane region" description="Helical" evidence="12">
    <location>
        <begin position="387"/>
        <end position="407"/>
    </location>
</feature>